<evidence type="ECO:0000313" key="7">
    <source>
        <dbReference type="RefSeq" id="XP_022258879.1"/>
    </source>
</evidence>
<feature type="transmembrane region" description="Helical" evidence="5">
    <location>
        <begin position="182"/>
        <end position="201"/>
    </location>
</feature>
<keyword evidence="3 5" id="KW-1133">Transmembrane helix</keyword>
<gene>
    <name evidence="7" type="primary">LOC111089912</name>
</gene>
<keyword evidence="6" id="KW-1185">Reference proteome</keyword>
<dbReference type="RefSeq" id="XP_022258879.1">
    <property type="nucleotide sequence ID" value="XM_022403171.1"/>
</dbReference>
<evidence type="ECO:0000313" key="6">
    <source>
        <dbReference type="Proteomes" id="UP000694941"/>
    </source>
</evidence>
<dbReference type="PANTHER" id="PTHR12489:SF22">
    <property type="entry name" value="SI:DKEY-35M8.1"/>
    <property type="match status" value="1"/>
</dbReference>
<dbReference type="PANTHER" id="PTHR12489">
    <property type="entry name" value="LIPOMA HMGIC FUSION PARTNER-LIKE PROTEIN"/>
    <property type="match status" value="1"/>
</dbReference>
<feature type="transmembrane region" description="Helical" evidence="5">
    <location>
        <begin position="99"/>
        <end position="123"/>
    </location>
</feature>
<evidence type="ECO:0000256" key="2">
    <source>
        <dbReference type="ARBA" id="ARBA00022692"/>
    </source>
</evidence>
<dbReference type="Proteomes" id="UP000694941">
    <property type="component" value="Unplaced"/>
</dbReference>
<accession>A0ABM1TSM3</accession>
<protein>
    <submittedName>
        <fullName evidence="7">Transmembrane protein 211-like</fullName>
    </submittedName>
</protein>
<proteinExistence type="predicted"/>
<evidence type="ECO:0000256" key="5">
    <source>
        <dbReference type="SAM" id="Phobius"/>
    </source>
</evidence>
<dbReference type="InterPro" id="IPR019372">
    <property type="entry name" value="LHFPL"/>
</dbReference>
<name>A0ABM1TSM3_LIMPO</name>
<reference evidence="7" key="1">
    <citation type="submission" date="2025-08" db="UniProtKB">
        <authorList>
            <consortium name="RefSeq"/>
        </authorList>
    </citation>
    <scope>IDENTIFICATION</scope>
    <source>
        <tissue evidence="7">Muscle</tissue>
    </source>
</reference>
<evidence type="ECO:0000256" key="4">
    <source>
        <dbReference type="ARBA" id="ARBA00023136"/>
    </source>
</evidence>
<dbReference type="PROSITE" id="PS51257">
    <property type="entry name" value="PROKAR_LIPOPROTEIN"/>
    <property type="match status" value="1"/>
</dbReference>
<keyword evidence="4 5" id="KW-0472">Membrane</keyword>
<evidence type="ECO:0000256" key="3">
    <source>
        <dbReference type="ARBA" id="ARBA00022989"/>
    </source>
</evidence>
<evidence type="ECO:0000256" key="1">
    <source>
        <dbReference type="ARBA" id="ARBA00004141"/>
    </source>
</evidence>
<feature type="transmembrane region" description="Helical" evidence="5">
    <location>
        <begin position="20"/>
        <end position="42"/>
    </location>
</feature>
<keyword evidence="2 5" id="KW-0812">Transmembrane</keyword>
<feature type="transmembrane region" description="Helical" evidence="5">
    <location>
        <begin position="135"/>
        <end position="162"/>
    </location>
</feature>
<dbReference type="Gene3D" id="1.20.140.150">
    <property type="match status" value="1"/>
</dbReference>
<dbReference type="GeneID" id="111089912"/>
<comment type="subcellular location">
    <subcellularLocation>
        <location evidence="1">Membrane</location>
        <topology evidence="1">Multi-pass membrane protein</topology>
    </subcellularLocation>
</comment>
<dbReference type="Pfam" id="PF10242">
    <property type="entry name" value="L_HMGIC_fpl"/>
    <property type="match status" value="1"/>
</dbReference>
<sequence length="229" mass="26404">MNRFQLTVPHVHIDTVRTSWPVSIVWLLLSCVVTMFCAISSVQPEWYVRTDPVNDKFLHYERDSILYMLGLVGVCYRWRETSCHSFGGNFPSAPWHMAFVLYISGCVLSGCCVVVMVFSLFALGRRRRHNIMVYIGYIQLTAVLFQTMALLLYPLILTNHFVRLHCGPRSDVFNPSSCRLGWAYMMAIMGTILGFYCPLLARYSSYNVYRPCYVKYTDSLKQVTNNLSL</sequence>
<organism evidence="6 7">
    <name type="scientific">Limulus polyphemus</name>
    <name type="common">Atlantic horseshoe crab</name>
    <dbReference type="NCBI Taxonomy" id="6850"/>
    <lineage>
        <taxon>Eukaryota</taxon>
        <taxon>Metazoa</taxon>
        <taxon>Ecdysozoa</taxon>
        <taxon>Arthropoda</taxon>
        <taxon>Chelicerata</taxon>
        <taxon>Merostomata</taxon>
        <taxon>Xiphosura</taxon>
        <taxon>Limulidae</taxon>
        <taxon>Limulus</taxon>
    </lineage>
</organism>